<accession>A0A562I2V8</accession>
<dbReference type="EMBL" id="VLKE01000001">
    <property type="protein sequence ID" value="TWH65391.1"/>
    <property type="molecule type" value="Genomic_DNA"/>
</dbReference>
<feature type="compositionally biased region" description="Low complexity" evidence="1">
    <location>
        <begin position="202"/>
        <end position="217"/>
    </location>
</feature>
<organism evidence="2 3">
    <name type="scientific">Micromonospora olivasterospora</name>
    <dbReference type="NCBI Taxonomy" id="1880"/>
    <lineage>
        <taxon>Bacteria</taxon>
        <taxon>Bacillati</taxon>
        <taxon>Actinomycetota</taxon>
        <taxon>Actinomycetes</taxon>
        <taxon>Micromonosporales</taxon>
        <taxon>Micromonosporaceae</taxon>
        <taxon>Micromonospora</taxon>
    </lineage>
</organism>
<feature type="compositionally biased region" description="Low complexity" evidence="1">
    <location>
        <begin position="34"/>
        <end position="62"/>
    </location>
</feature>
<sequence>MGLRDRMRRLAAESRARPAGPTAVRPSPGPEPTPAATAPASTASGPTPDAGPAGPADPAWWSLPPIQRALTPAPVLVTDLLRFADRLGTFHDPTLRTPLDHLVSDQAPLGVARDLARPRPVRPEADRRPTPHLPAVQRRVPDRPATCPAAKTGFPPAESAGTDRPAAAGTAPVHRSAPGQPLPALAGPTPTRPADVGPTRWGRPPGVAAPAAGPGRW</sequence>
<dbReference type="AlphaFoldDB" id="A0A562I2V8"/>
<feature type="region of interest" description="Disordered" evidence="1">
    <location>
        <begin position="121"/>
        <end position="217"/>
    </location>
</feature>
<feature type="region of interest" description="Disordered" evidence="1">
    <location>
        <begin position="1"/>
        <end position="62"/>
    </location>
</feature>
<comment type="caution">
    <text evidence="2">The sequence shown here is derived from an EMBL/GenBank/DDBJ whole genome shotgun (WGS) entry which is preliminary data.</text>
</comment>
<gene>
    <name evidence="2" type="ORF">JD77_00327</name>
</gene>
<evidence type="ECO:0000313" key="2">
    <source>
        <dbReference type="EMBL" id="TWH65391.1"/>
    </source>
</evidence>
<feature type="compositionally biased region" description="Basic and acidic residues" evidence="1">
    <location>
        <begin position="1"/>
        <end position="16"/>
    </location>
</feature>
<keyword evidence="3" id="KW-1185">Reference proteome</keyword>
<feature type="compositionally biased region" description="Low complexity" evidence="1">
    <location>
        <begin position="177"/>
        <end position="194"/>
    </location>
</feature>
<evidence type="ECO:0000313" key="3">
    <source>
        <dbReference type="Proteomes" id="UP000319825"/>
    </source>
</evidence>
<proteinExistence type="predicted"/>
<name>A0A562I2V8_MICOL</name>
<protein>
    <submittedName>
        <fullName evidence="2">Uncharacterized protein</fullName>
    </submittedName>
</protein>
<evidence type="ECO:0000256" key="1">
    <source>
        <dbReference type="SAM" id="MobiDB-lite"/>
    </source>
</evidence>
<dbReference type="Proteomes" id="UP000319825">
    <property type="component" value="Unassembled WGS sequence"/>
</dbReference>
<reference evidence="2 3" key="1">
    <citation type="submission" date="2019-07" db="EMBL/GenBank/DDBJ databases">
        <title>R&amp;d 2014.</title>
        <authorList>
            <person name="Klenk H.-P."/>
        </authorList>
    </citation>
    <scope>NUCLEOTIDE SEQUENCE [LARGE SCALE GENOMIC DNA]</scope>
    <source>
        <strain evidence="2 3">DSM 43868</strain>
    </source>
</reference>